<dbReference type="EMBL" id="DVNF01000015">
    <property type="protein sequence ID" value="HIU59840.1"/>
    <property type="molecule type" value="Genomic_DNA"/>
</dbReference>
<dbReference type="GO" id="GO:0016874">
    <property type="term" value="F:ligase activity"/>
    <property type="evidence" value="ECO:0007669"/>
    <property type="project" value="UniProtKB-KW"/>
</dbReference>
<feature type="transmembrane region" description="Helical" evidence="5">
    <location>
        <begin position="411"/>
        <end position="429"/>
    </location>
</feature>
<evidence type="ECO:0000256" key="5">
    <source>
        <dbReference type="SAM" id="Phobius"/>
    </source>
</evidence>
<keyword evidence="3 5" id="KW-1133">Transmembrane helix</keyword>
<feature type="transmembrane region" description="Helical" evidence="5">
    <location>
        <begin position="247"/>
        <end position="264"/>
    </location>
</feature>
<organism evidence="7 8">
    <name type="scientific">Candidatus Stercoripulliclostridium merdigallinarum</name>
    <dbReference type="NCBI Taxonomy" id="2840951"/>
    <lineage>
        <taxon>Bacteria</taxon>
        <taxon>Bacillati</taxon>
        <taxon>Bacillota</taxon>
        <taxon>Clostridia</taxon>
        <taxon>Eubacteriales</taxon>
        <taxon>Candidatus Stercoripulliclostridium</taxon>
    </lineage>
</organism>
<dbReference type="InterPro" id="IPR051533">
    <property type="entry name" value="WaaL-like"/>
</dbReference>
<dbReference type="PANTHER" id="PTHR37422:SF13">
    <property type="entry name" value="LIPOPOLYSACCHARIDE BIOSYNTHESIS PROTEIN PA4999-RELATED"/>
    <property type="match status" value="1"/>
</dbReference>
<feature type="domain" description="O-antigen ligase-related" evidence="6">
    <location>
        <begin position="254"/>
        <end position="393"/>
    </location>
</feature>
<feature type="transmembrane region" description="Helical" evidence="5">
    <location>
        <begin position="179"/>
        <end position="201"/>
    </location>
</feature>
<dbReference type="InterPro" id="IPR007016">
    <property type="entry name" value="O-antigen_ligase-rel_domated"/>
</dbReference>
<dbReference type="AlphaFoldDB" id="A0A9D1SH65"/>
<evidence type="ECO:0000259" key="6">
    <source>
        <dbReference type="Pfam" id="PF04932"/>
    </source>
</evidence>
<feature type="transmembrane region" description="Helical" evidence="5">
    <location>
        <begin position="378"/>
        <end position="399"/>
    </location>
</feature>
<keyword evidence="2 5" id="KW-0812">Transmembrane</keyword>
<evidence type="ECO:0000256" key="2">
    <source>
        <dbReference type="ARBA" id="ARBA00022692"/>
    </source>
</evidence>
<dbReference type="PANTHER" id="PTHR37422">
    <property type="entry name" value="TEICHURONIC ACID BIOSYNTHESIS PROTEIN TUAE"/>
    <property type="match status" value="1"/>
</dbReference>
<feature type="transmembrane region" description="Helical" evidence="5">
    <location>
        <begin position="435"/>
        <end position="451"/>
    </location>
</feature>
<reference evidence="7" key="1">
    <citation type="submission" date="2020-10" db="EMBL/GenBank/DDBJ databases">
        <authorList>
            <person name="Gilroy R."/>
        </authorList>
    </citation>
    <scope>NUCLEOTIDE SEQUENCE</scope>
    <source>
        <strain evidence="7">18911</strain>
    </source>
</reference>
<reference evidence="7" key="2">
    <citation type="journal article" date="2021" name="PeerJ">
        <title>Extensive microbial diversity within the chicken gut microbiome revealed by metagenomics and culture.</title>
        <authorList>
            <person name="Gilroy R."/>
            <person name="Ravi A."/>
            <person name="Getino M."/>
            <person name="Pursley I."/>
            <person name="Horton D.L."/>
            <person name="Alikhan N.F."/>
            <person name="Baker D."/>
            <person name="Gharbi K."/>
            <person name="Hall N."/>
            <person name="Watson M."/>
            <person name="Adriaenssens E.M."/>
            <person name="Foster-Nyarko E."/>
            <person name="Jarju S."/>
            <person name="Secka A."/>
            <person name="Antonio M."/>
            <person name="Oren A."/>
            <person name="Chaudhuri R.R."/>
            <person name="La Ragione R."/>
            <person name="Hildebrand F."/>
            <person name="Pallen M.J."/>
        </authorList>
    </citation>
    <scope>NUCLEOTIDE SEQUENCE</scope>
    <source>
        <strain evidence="7">18911</strain>
    </source>
</reference>
<name>A0A9D1SH65_9FIRM</name>
<evidence type="ECO:0000256" key="4">
    <source>
        <dbReference type="ARBA" id="ARBA00023136"/>
    </source>
</evidence>
<dbReference type="Proteomes" id="UP000824094">
    <property type="component" value="Unassembled WGS sequence"/>
</dbReference>
<gene>
    <name evidence="7" type="ORF">IAB05_00450</name>
</gene>
<comment type="subcellular location">
    <subcellularLocation>
        <location evidence="1">Membrane</location>
        <topology evidence="1">Multi-pass membrane protein</topology>
    </subcellularLocation>
</comment>
<dbReference type="GO" id="GO:0016020">
    <property type="term" value="C:membrane"/>
    <property type="evidence" value="ECO:0007669"/>
    <property type="project" value="UniProtKB-SubCell"/>
</dbReference>
<feature type="transmembrane region" description="Helical" evidence="5">
    <location>
        <begin position="295"/>
        <end position="313"/>
    </location>
</feature>
<keyword evidence="7" id="KW-0436">Ligase</keyword>
<dbReference type="Pfam" id="PF04932">
    <property type="entry name" value="Wzy_C"/>
    <property type="match status" value="1"/>
</dbReference>
<keyword evidence="4 5" id="KW-0472">Membrane</keyword>
<sequence>MSETLTMDQKPVSAAAPEWLKKFFYSDAYLAIIGILIIVAWYTKMPIIAFLPASILVMTALIVLDDFSPMLPIILYAPCIFQTKDPAPYWWQLVGAIPLVIGLVFHFVYYRPKRAKLRMVIPQLLIAAAMLLGGLGSISKEHYLGTLTYNVMLGFLPLIFYVVMAIYSKPNKYNDFAKYFAKVSVWYGILLGAEVIAMYIMKSPDLNKLGAGFAIDLGWGIDNNVATILMIASPMAFYLATTDKHKVFYTVLGILNFAFTMITFSRGGILYGAVGAVLSGLIALKINNGKARLKIFIPMLITVVGLLTVYLIFMDPINTHLLKLINVDDHGISGRDDLYREAVEVFKANPIFGAGLGFDGEYYAQPEGMYFYWFHSTFFQILGCTGAVGLAAYAIYYVVRYAIVFRHFERNTFAQFAFIGLLCFEAYSMMDTGTFIPYPIMVYVMLLTLCIEQTNDNIFLPEKSLENVIK</sequence>
<feature type="transmembrane region" description="Helical" evidence="5">
    <location>
        <begin position="117"/>
        <end position="135"/>
    </location>
</feature>
<evidence type="ECO:0000313" key="8">
    <source>
        <dbReference type="Proteomes" id="UP000824094"/>
    </source>
</evidence>
<evidence type="ECO:0000256" key="1">
    <source>
        <dbReference type="ARBA" id="ARBA00004141"/>
    </source>
</evidence>
<evidence type="ECO:0000313" key="7">
    <source>
        <dbReference type="EMBL" id="HIU59840.1"/>
    </source>
</evidence>
<feature type="transmembrane region" description="Helical" evidence="5">
    <location>
        <begin position="89"/>
        <end position="110"/>
    </location>
</feature>
<proteinExistence type="predicted"/>
<accession>A0A9D1SH65</accession>
<protein>
    <submittedName>
        <fullName evidence="7">O-antigen ligase family protein</fullName>
    </submittedName>
</protein>
<evidence type="ECO:0000256" key="3">
    <source>
        <dbReference type="ARBA" id="ARBA00022989"/>
    </source>
</evidence>
<comment type="caution">
    <text evidence="7">The sequence shown here is derived from an EMBL/GenBank/DDBJ whole genome shotgun (WGS) entry which is preliminary data.</text>
</comment>
<feature type="transmembrane region" description="Helical" evidence="5">
    <location>
        <begin position="23"/>
        <end position="43"/>
    </location>
</feature>
<feature type="transmembrane region" description="Helical" evidence="5">
    <location>
        <begin position="270"/>
        <end position="288"/>
    </location>
</feature>
<feature type="transmembrane region" description="Helical" evidence="5">
    <location>
        <begin position="221"/>
        <end position="240"/>
    </location>
</feature>
<feature type="transmembrane region" description="Helical" evidence="5">
    <location>
        <begin position="147"/>
        <end position="167"/>
    </location>
</feature>